<dbReference type="EMBL" id="BPLQ01009159">
    <property type="protein sequence ID" value="GIY42149.1"/>
    <property type="molecule type" value="Genomic_DNA"/>
</dbReference>
<gene>
    <name evidence="1" type="ORF">CDAR_589151</name>
</gene>
<sequence length="85" mass="9611">MNPPAIRTGHKGLVLLRLVGGGNKGLVALRSFSQQAVNKRNRQDEVRNFLERCLPTCNPLAANGFRRPSAQWWRQETLVLFLQAK</sequence>
<dbReference type="AlphaFoldDB" id="A0AAV4T8W1"/>
<reference evidence="1 2" key="1">
    <citation type="submission" date="2021-06" db="EMBL/GenBank/DDBJ databases">
        <title>Caerostris darwini draft genome.</title>
        <authorList>
            <person name="Kono N."/>
            <person name="Arakawa K."/>
        </authorList>
    </citation>
    <scope>NUCLEOTIDE SEQUENCE [LARGE SCALE GENOMIC DNA]</scope>
</reference>
<organism evidence="1 2">
    <name type="scientific">Caerostris darwini</name>
    <dbReference type="NCBI Taxonomy" id="1538125"/>
    <lineage>
        <taxon>Eukaryota</taxon>
        <taxon>Metazoa</taxon>
        <taxon>Ecdysozoa</taxon>
        <taxon>Arthropoda</taxon>
        <taxon>Chelicerata</taxon>
        <taxon>Arachnida</taxon>
        <taxon>Araneae</taxon>
        <taxon>Araneomorphae</taxon>
        <taxon>Entelegynae</taxon>
        <taxon>Araneoidea</taxon>
        <taxon>Araneidae</taxon>
        <taxon>Caerostris</taxon>
    </lineage>
</organism>
<protein>
    <submittedName>
        <fullName evidence="1">Uncharacterized protein</fullName>
    </submittedName>
</protein>
<proteinExistence type="predicted"/>
<name>A0AAV4T8W1_9ARAC</name>
<evidence type="ECO:0000313" key="2">
    <source>
        <dbReference type="Proteomes" id="UP001054837"/>
    </source>
</evidence>
<accession>A0AAV4T8W1</accession>
<dbReference type="Proteomes" id="UP001054837">
    <property type="component" value="Unassembled WGS sequence"/>
</dbReference>
<keyword evidence="2" id="KW-1185">Reference proteome</keyword>
<evidence type="ECO:0000313" key="1">
    <source>
        <dbReference type="EMBL" id="GIY42149.1"/>
    </source>
</evidence>
<comment type="caution">
    <text evidence="1">The sequence shown here is derived from an EMBL/GenBank/DDBJ whole genome shotgun (WGS) entry which is preliminary data.</text>
</comment>